<dbReference type="Gene3D" id="1.25.40.20">
    <property type="entry name" value="Ankyrin repeat-containing domain"/>
    <property type="match status" value="3"/>
</dbReference>
<feature type="compositionally biased region" description="Basic and acidic residues" evidence="8">
    <location>
        <begin position="440"/>
        <end position="461"/>
    </location>
</feature>
<dbReference type="OrthoDB" id="10040922at2759"/>
<dbReference type="SMART" id="SM00248">
    <property type="entry name" value="ANK"/>
    <property type="match status" value="9"/>
</dbReference>
<accession>A0A4Y7IJU8</accession>
<gene>
    <name evidence="11" type="ORF">C5167_040982</name>
</gene>
<keyword evidence="3" id="KW-0677">Repeat</keyword>
<dbReference type="InterPro" id="IPR002110">
    <property type="entry name" value="Ankyrin_rpt"/>
</dbReference>
<dbReference type="AlphaFoldDB" id="A0A4Y7IJU8"/>
<evidence type="ECO:0000313" key="11">
    <source>
        <dbReference type="EMBL" id="RZC48030.1"/>
    </source>
</evidence>
<dbReference type="InterPro" id="IPR026961">
    <property type="entry name" value="PGG_dom"/>
</dbReference>
<dbReference type="InterPro" id="IPR036770">
    <property type="entry name" value="Ankyrin_rpt-contain_sf"/>
</dbReference>
<evidence type="ECO:0000256" key="4">
    <source>
        <dbReference type="ARBA" id="ARBA00022989"/>
    </source>
</evidence>
<dbReference type="PROSITE" id="PS50297">
    <property type="entry name" value="ANK_REP_REGION"/>
    <property type="match status" value="1"/>
</dbReference>
<dbReference type="Pfam" id="PF12796">
    <property type="entry name" value="Ank_2"/>
    <property type="match status" value="3"/>
</dbReference>
<evidence type="ECO:0000256" key="8">
    <source>
        <dbReference type="SAM" id="MobiDB-lite"/>
    </source>
</evidence>
<dbReference type="EMBL" id="CM010715">
    <property type="protein sequence ID" value="RZC48030.1"/>
    <property type="molecule type" value="Genomic_DNA"/>
</dbReference>
<feature type="transmembrane region" description="Helical" evidence="9">
    <location>
        <begin position="580"/>
        <end position="600"/>
    </location>
</feature>
<feature type="transmembrane region" description="Helical" evidence="9">
    <location>
        <begin position="468"/>
        <end position="487"/>
    </location>
</feature>
<dbReference type="SUPFAM" id="SSF48403">
    <property type="entry name" value="Ankyrin repeat"/>
    <property type="match status" value="1"/>
</dbReference>
<evidence type="ECO:0000256" key="3">
    <source>
        <dbReference type="ARBA" id="ARBA00022737"/>
    </source>
</evidence>
<feature type="region of interest" description="Disordered" evidence="8">
    <location>
        <begin position="431"/>
        <end position="461"/>
    </location>
</feature>
<keyword evidence="6 9" id="KW-0472">Membrane</keyword>
<evidence type="ECO:0000256" key="6">
    <source>
        <dbReference type="ARBA" id="ARBA00023136"/>
    </source>
</evidence>
<keyword evidence="4 9" id="KW-1133">Transmembrane helix</keyword>
<dbReference type="PANTHER" id="PTHR24186:SF50">
    <property type="entry name" value="ANKYRIN REPEAT-CONTAINING PROTEIN ITN1-LIKE ISOFORM X1"/>
    <property type="match status" value="1"/>
</dbReference>
<evidence type="ECO:0000256" key="2">
    <source>
        <dbReference type="ARBA" id="ARBA00022692"/>
    </source>
</evidence>
<proteinExistence type="predicted"/>
<feature type="transmembrane region" description="Helical" evidence="9">
    <location>
        <begin position="544"/>
        <end position="574"/>
    </location>
</feature>
<dbReference type="OMA" id="FEYCAND"/>
<protein>
    <recommendedName>
        <fullName evidence="10">PGG domain-containing protein</fullName>
    </recommendedName>
</protein>
<feature type="transmembrane region" description="Helical" evidence="9">
    <location>
        <begin position="507"/>
        <end position="532"/>
    </location>
</feature>
<keyword evidence="12" id="KW-1185">Reference proteome</keyword>
<dbReference type="Gramene" id="RZC48030">
    <property type="protein sequence ID" value="RZC48030"/>
    <property type="gene ID" value="C5167_040982"/>
</dbReference>
<evidence type="ECO:0000259" key="10">
    <source>
        <dbReference type="Pfam" id="PF13962"/>
    </source>
</evidence>
<name>A0A4Y7IJU8_PAPSO</name>
<evidence type="ECO:0000313" key="12">
    <source>
        <dbReference type="Proteomes" id="UP000316621"/>
    </source>
</evidence>
<dbReference type="PANTHER" id="PTHR24186">
    <property type="entry name" value="PROTEIN PHOSPHATASE 1 REGULATORY SUBUNIT"/>
    <property type="match status" value="1"/>
</dbReference>
<sequence>MLMKYSLYEAVRSGDIDLVKNLVADSGDDHDSYLLLLQMKTHVESNLLHVAVQFNKEVCVEEICRRCPSLLLQQNLEGDTPLHIAARLGLSDVLRVLFNCARQMNEEDDVEKGVGLELLGEDTTHFISSVAEVNEGYSSSISMTKLQQLVRLTNSKKDTALHEALRNSSYGEVVKMLAEADPSFEYCANDAGETPLHLAVQYGEYFQVNFILNNLPTPTCSSPGGRTVLHNAILYHVDSGLMDMVNVLLKNKRHLVREVDRDGRSALHYAAYDSNAELAIKLLDVDPSAGYIKDKDGMTVLHHAAGGNDNATLYRRSDKFIENVIQRCPDCWELLDSEGGNFLHVAAKNRRFSAIKYVFDLKSNYMANNLISGRDKHGNTPWDLFVKSRGGVSLGRKDACYNIFVQDPRVIKVVGYKYRFMVDRVATHDCSQSQNTSIENNKKQSNDDKLQRKKERTREKLENMSQNHMVVVTLIATVAFAAGFTLPGGYRNDGPEEGMATLAKKSAFIAFMVSNSLAMLLSLYALFIHFWTRFQTAMVNKYELISVAVPTLACTFFAILAMAVAFVTGTYTVISCVPGLAIPLCILSSSFFIFAFNFLYRSYKWLDEEDRIPFLKFAITKVTCAFFLKS</sequence>
<evidence type="ECO:0000256" key="5">
    <source>
        <dbReference type="ARBA" id="ARBA00023043"/>
    </source>
</evidence>
<keyword evidence="5 7" id="KW-0040">ANK repeat</keyword>
<keyword evidence="2 9" id="KW-0812">Transmembrane</keyword>
<dbReference type="Proteomes" id="UP000316621">
    <property type="component" value="Chromosome 1"/>
</dbReference>
<organism evidence="11 12">
    <name type="scientific">Papaver somniferum</name>
    <name type="common">Opium poppy</name>
    <dbReference type="NCBI Taxonomy" id="3469"/>
    <lineage>
        <taxon>Eukaryota</taxon>
        <taxon>Viridiplantae</taxon>
        <taxon>Streptophyta</taxon>
        <taxon>Embryophyta</taxon>
        <taxon>Tracheophyta</taxon>
        <taxon>Spermatophyta</taxon>
        <taxon>Magnoliopsida</taxon>
        <taxon>Ranunculales</taxon>
        <taxon>Papaveraceae</taxon>
        <taxon>Papaveroideae</taxon>
        <taxon>Papaver</taxon>
    </lineage>
</organism>
<dbReference type="STRING" id="3469.A0A4Y7IJU8"/>
<evidence type="ECO:0000256" key="9">
    <source>
        <dbReference type="SAM" id="Phobius"/>
    </source>
</evidence>
<feature type="domain" description="PGG" evidence="10">
    <location>
        <begin position="459"/>
        <end position="573"/>
    </location>
</feature>
<feature type="repeat" description="ANK" evidence="7">
    <location>
        <begin position="77"/>
        <end position="109"/>
    </location>
</feature>
<dbReference type="Pfam" id="PF13962">
    <property type="entry name" value="PGG"/>
    <property type="match status" value="1"/>
</dbReference>
<evidence type="ECO:0000256" key="7">
    <source>
        <dbReference type="PROSITE-ProRule" id="PRU00023"/>
    </source>
</evidence>
<evidence type="ECO:0000256" key="1">
    <source>
        <dbReference type="ARBA" id="ARBA00004141"/>
    </source>
</evidence>
<dbReference type="PROSITE" id="PS50088">
    <property type="entry name" value="ANK_REPEAT"/>
    <property type="match status" value="1"/>
</dbReference>
<reference evidence="11 12" key="1">
    <citation type="journal article" date="2018" name="Science">
        <title>The opium poppy genome and morphinan production.</title>
        <authorList>
            <person name="Guo L."/>
            <person name="Winzer T."/>
            <person name="Yang X."/>
            <person name="Li Y."/>
            <person name="Ning Z."/>
            <person name="He Z."/>
            <person name="Teodor R."/>
            <person name="Lu Y."/>
            <person name="Bowser T.A."/>
            <person name="Graham I.A."/>
            <person name="Ye K."/>
        </authorList>
    </citation>
    <scope>NUCLEOTIDE SEQUENCE [LARGE SCALE GENOMIC DNA]</scope>
    <source>
        <strain evidence="12">cv. HN1</strain>
        <tissue evidence="11">Leaves</tissue>
    </source>
</reference>
<comment type="subcellular location">
    <subcellularLocation>
        <location evidence="1">Membrane</location>
        <topology evidence="1">Multi-pass membrane protein</topology>
    </subcellularLocation>
</comment>
<dbReference type="GO" id="GO:0005886">
    <property type="term" value="C:plasma membrane"/>
    <property type="evidence" value="ECO:0007669"/>
    <property type="project" value="TreeGrafter"/>
</dbReference>